<sequence length="153" mass="17793">MRLVHILLVAGAMLLAMCDPAAGTDQTNSMQAKNLNRVRSNDEIAILNYKRFLRSDNGVDVQDEERSLNNFVSVSSLKAWLRKDFSRNTLEKMLKNPAFQTKMLKLWDQNTINEVSKRIGEKNLGNEAIKKMYQTYVRNRRIKMASRWNRDAR</sequence>
<accession>A0A9W6TFJ7</accession>
<name>A0A9W6TFJ7_9STRA</name>
<evidence type="ECO:0000256" key="5">
    <source>
        <dbReference type="RuleBase" id="RU367124"/>
    </source>
</evidence>
<gene>
    <name evidence="6" type="ORF">Plil01_000285400</name>
</gene>
<dbReference type="Proteomes" id="UP001165083">
    <property type="component" value="Unassembled WGS sequence"/>
</dbReference>
<evidence type="ECO:0000256" key="2">
    <source>
        <dbReference type="ARBA" id="ARBA00010400"/>
    </source>
</evidence>
<evidence type="ECO:0000313" key="6">
    <source>
        <dbReference type="EMBL" id="GMF12214.1"/>
    </source>
</evidence>
<keyword evidence="7" id="KW-1185">Reference proteome</keyword>
<evidence type="ECO:0000256" key="3">
    <source>
        <dbReference type="ARBA" id="ARBA00022525"/>
    </source>
</evidence>
<dbReference type="InterPro" id="IPR031825">
    <property type="entry name" value="RXLR"/>
</dbReference>
<dbReference type="EMBL" id="BSXW01000108">
    <property type="protein sequence ID" value="GMF12214.1"/>
    <property type="molecule type" value="Genomic_DNA"/>
</dbReference>
<dbReference type="OrthoDB" id="94969at2759"/>
<organism evidence="6 7">
    <name type="scientific">Phytophthora lilii</name>
    <dbReference type="NCBI Taxonomy" id="2077276"/>
    <lineage>
        <taxon>Eukaryota</taxon>
        <taxon>Sar</taxon>
        <taxon>Stramenopiles</taxon>
        <taxon>Oomycota</taxon>
        <taxon>Peronosporomycetes</taxon>
        <taxon>Peronosporales</taxon>
        <taxon>Peronosporaceae</taxon>
        <taxon>Phytophthora</taxon>
    </lineage>
</organism>
<feature type="signal peptide" evidence="5">
    <location>
        <begin position="1"/>
        <end position="23"/>
    </location>
</feature>
<dbReference type="AlphaFoldDB" id="A0A9W6TFJ7"/>
<keyword evidence="3 5" id="KW-0964">Secreted</keyword>
<comment type="subcellular location">
    <subcellularLocation>
        <location evidence="1 5">Secreted</location>
    </subcellularLocation>
</comment>
<keyword evidence="4 5" id="KW-0732">Signal</keyword>
<protein>
    <recommendedName>
        <fullName evidence="5">RxLR effector protein</fullName>
    </recommendedName>
</protein>
<comment type="domain">
    <text evidence="5">The RxLR-dEER motif acts to carry the protein into the host cell cytoplasm through binding to cell surface phosphatidylinositol-3-phosphate.</text>
</comment>
<comment type="similarity">
    <text evidence="2 5">Belongs to the RxLR effector family.</text>
</comment>
<evidence type="ECO:0000313" key="7">
    <source>
        <dbReference type="Proteomes" id="UP001165083"/>
    </source>
</evidence>
<comment type="function">
    <text evidence="5">Effector that suppresses plant defense responses during pathogen infection.</text>
</comment>
<feature type="chain" id="PRO_5041020459" description="RxLR effector protein" evidence="5">
    <location>
        <begin position="24"/>
        <end position="153"/>
    </location>
</feature>
<proteinExistence type="inferred from homology"/>
<dbReference type="GO" id="GO:0005576">
    <property type="term" value="C:extracellular region"/>
    <property type="evidence" value="ECO:0007669"/>
    <property type="project" value="UniProtKB-SubCell"/>
</dbReference>
<reference evidence="6" key="1">
    <citation type="submission" date="2023-04" db="EMBL/GenBank/DDBJ databases">
        <title>Phytophthora lilii NBRC 32176.</title>
        <authorList>
            <person name="Ichikawa N."/>
            <person name="Sato H."/>
            <person name="Tonouchi N."/>
        </authorList>
    </citation>
    <scope>NUCLEOTIDE SEQUENCE</scope>
    <source>
        <strain evidence="6">NBRC 32176</strain>
    </source>
</reference>
<comment type="caution">
    <text evidence="6">The sequence shown here is derived from an EMBL/GenBank/DDBJ whole genome shotgun (WGS) entry which is preliminary data.</text>
</comment>
<evidence type="ECO:0000256" key="4">
    <source>
        <dbReference type="ARBA" id="ARBA00022729"/>
    </source>
</evidence>
<evidence type="ECO:0000256" key="1">
    <source>
        <dbReference type="ARBA" id="ARBA00004613"/>
    </source>
</evidence>
<dbReference type="Pfam" id="PF16810">
    <property type="entry name" value="RXLR"/>
    <property type="match status" value="1"/>
</dbReference>